<feature type="region of interest" description="Disordered" evidence="1">
    <location>
        <begin position="63"/>
        <end position="84"/>
    </location>
</feature>
<keyword evidence="3" id="KW-1185">Reference proteome</keyword>
<proteinExistence type="predicted"/>
<gene>
    <name evidence="2" type="ORF">ECRASSUSDP1_LOCUS27450</name>
</gene>
<dbReference type="AlphaFoldDB" id="A0AAD1Y6T4"/>
<dbReference type="EMBL" id="CAMPGE010028323">
    <property type="protein sequence ID" value="CAI2385860.1"/>
    <property type="molecule type" value="Genomic_DNA"/>
</dbReference>
<evidence type="ECO:0000313" key="3">
    <source>
        <dbReference type="Proteomes" id="UP001295684"/>
    </source>
</evidence>
<evidence type="ECO:0000256" key="1">
    <source>
        <dbReference type="SAM" id="MobiDB-lite"/>
    </source>
</evidence>
<sequence>MSPDQVALKQFENRFESFCESLLAERYCGEREKIELPSSRRGFRVAMLCPEIIICKRLGIAGGRRKEGRGSFWSAKEEGAETHI</sequence>
<protein>
    <submittedName>
        <fullName evidence="2">Uncharacterized protein</fullName>
    </submittedName>
</protein>
<dbReference type="Proteomes" id="UP001295684">
    <property type="component" value="Unassembled WGS sequence"/>
</dbReference>
<feature type="compositionally biased region" description="Basic and acidic residues" evidence="1">
    <location>
        <begin position="64"/>
        <end position="84"/>
    </location>
</feature>
<evidence type="ECO:0000313" key="2">
    <source>
        <dbReference type="EMBL" id="CAI2385860.1"/>
    </source>
</evidence>
<reference evidence="2" key="1">
    <citation type="submission" date="2023-07" db="EMBL/GenBank/DDBJ databases">
        <authorList>
            <consortium name="AG Swart"/>
            <person name="Singh M."/>
            <person name="Singh A."/>
            <person name="Seah K."/>
            <person name="Emmerich C."/>
        </authorList>
    </citation>
    <scope>NUCLEOTIDE SEQUENCE</scope>
    <source>
        <strain evidence="2">DP1</strain>
    </source>
</reference>
<organism evidence="2 3">
    <name type="scientific">Euplotes crassus</name>
    <dbReference type="NCBI Taxonomy" id="5936"/>
    <lineage>
        <taxon>Eukaryota</taxon>
        <taxon>Sar</taxon>
        <taxon>Alveolata</taxon>
        <taxon>Ciliophora</taxon>
        <taxon>Intramacronucleata</taxon>
        <taxon>Spirotrichea</taxon>
        <taxon>Hypotrichia</taxon>
        <taxon>Euplotida</taxon>
        <taxon>Euplotidae</taxon>
        <taxon>Moneuplotes</taxon>
    </lineage>
</organism>
<name>A0AAD1Y6T4_EUPCR</name>
<comment type="caution">
    <text evidence="2">The sequence shown here is derived from an EMBL/GenBank/DDBJ whole genome shotgun (WGS) entry which is preliminary data.</text>
</comment>
<accession>A0AAD1Y6T4</accession>